<sequence length="54" mass="6070">MAEVVPEDIDLVLMCTSTPFGAAPQLKCDRKSREDLKKKDCDNFHGEMHEGGFE</sequence>
<dbReference type="EMBL" id="CABITT030000005">
    <property type="protein sequence ID" value="VVB06064.1"/>
    <property type="molecule type" value="Genomic_DNA"/>
</dbReference>
<protein>
    <submittedName>
        <fullName evidence="1">Uncharacterized protein</fullName>
    </submittedName>
</protein>
<gene>
    <name evidence="1" type="ORF">ANE_LOCUS16508</name>
</gene>
<accession>A0A565BXI4</accession>
<keyword evidence="2" id="KW-1185">Reference proteome</keyword>
<comment type="caution">
    <text evidence="1">The sequence shown here is derived from an EMBL/GenBank/DDBJ whole genome shotgun (WGS) entry which is preliminary data.</text>
</comment>
<dbReference type="AlphaFoldDB" id="A0A565BXI4"/>
<dbReference type="Proteomes" id="UP000489600">
    <property type="component" value="Unassembled WGS sequence"/>
</dbReference>
<proteinExistence type="predicted"/>
<name>A0A565BXI4_9BRAS</name>
<evidence type="ECO:0000313" key="1">
    <source>
        <dbReference type="EMBL" id="VVB06064.1"/>
    </source>
</evidence>
<organism evidence="1 2">
    <name type="scientific">Arabis nemorensis</name>
    <dbReference type="NCBI Taxonomy" id="586526"/>
    <lineage>
        <taxon>Eukaryota</taxon>
        <taxon>Viridiplantae</taxon>
        <taxon>Streptophyta</taxon>
        <taxon>Embryophyta</taxon>
        <taxon>Tracheophyta</taxon>
        <taxon>Spermatophyta</taxon>
        <taxon>Magnoliopsida</taxon>
        <taxon>eudicotyledons</taxon>
        <taxon>Gunneridae</taxon>
        <taxon>Pentapetalae</taxon>
        <taxon>rosids</taxon>
        <taxon>malvids</taxon>
        <taxon>Brassicales</taxon>
        <taxon>Brassicaceae</taxon>
        <taxon>Arabideae</taxon>
        <taxon>Arabis</taxon>
    </lineage>
</organism>
<reference evidence="1" key="1">
    <citation type="submission" date="2019-07" db="EMBL/GenBank/DDBJ databases">
        <authorList>
            <person name="Dittberner H."/>
        </authorList>
    </citation>
    <scope>NUCLEOTIDE SEQUENCE [LARGE SCALE GENOMIC DNA]</scope>
</reference>
<evidence type="ECO:0000313" key="2">
    <source>
        <dbReference type="Proteomes" id="UP000489600"/>
    </source>
</evidence>